<protein>
    <submittedName>
        <fullName evidence="1">Uncharacterized protein</fullName>
    </submittedName>
</protein>
<dbReference type="Proteomes" id="UP000499080">
    <property type="component" value="Unassembled WGS sequence"/>
</dbReference>
<name>A0A4Y2GCT8_ARAVE</name>
<comment type="caution">
    <text evidence="1">The sequence shown here is derived from an EMBL/GenBank/DDBJ whole genome shotgun (WGS) entry which is preliminary data.</text>
</comment>
<evidence type="ECO:0000313" key="2">
    <source>
        <dbReference type="Proteomes" id="UP000499080"/>
    </source>
</evidence>
<dbReference type="AlphaFoldDB" id="A0A4Y2GCT8"/>
<sequence length="224" mass="25392">MDGSYEVEDVADPISISDQPQFSISLDKCPENKAKKLKYEQTILLYPIEKTNSRSMKHADVLNILKNDIRNDTINVKSIKKLRIDGVVIISVQQDDIDYILNEINDSSILKENVRPVPVPKTLPKLIVYGLDPDISKESVESATSRISCPKSLNFYFRLKEEQISFIRSLKQILHFIIPSRSRIGFSFIVKCTEFNISSVYTAVPLSSFGPFSIQVFVFLPICG</sequence>
<dbReference type="EMBL" id="BGPR01001273">
    <property type="protein sequence ID" value="GBM49814.1"/>
    <property type="molecule type" value="Genomic_DNA"/>
</dbReference>
<proteinExistence type="predicted"/>
<reference evidence="1 2" key="1">
    <citation type="journal article" date="2019" name="Sci. Rep.">
        <title>Orb-weaving spider Araneus ventricosus genome elucidates the spidroin gene catalogue.</title>
        <authorList>
            <person name="Kono N."/>
            <person name="Nakamura H."/>
            <person name="Ohtoshi R."/>
            <person name="Moran D.A.P."/>
            <person name="Shinohara A."/>
            <person name="Yoshida Y."/>
            <person name="Fujiwara M."/>
            <person name="Mori M."/>
            <person name="Tomita M."/>
            <person name="Arakawa K."/>
        </authorList>
    </citation>
    <scope>NUCLEOTIDE SEQUENCE [LARGE SCALE GENOMIC DNA]</scope>
</reference>
<organism evidence="1 2">
    <name type="scientific">Araneus ventricosus</name>
    <name type="common">Orbweaver spider</name>
    <name type="synonym">Epeira ventricosa</name>
    <dbReference type="NCBI Taxonomy" id="182803"/>
    <lineage>
        <taxon>Eukaryota</taxon>
        <taxon>Metazoa</taxon>
        <taxon>Ecdysozoa</taxon>
        <taxon>Arthropoda</taxon>
        <taxon>Chelicerata</taxon>
        <taxon>Arachnida</taxon>
        <taxon>Araneae</taxon>
        <taxon>Araneomorphae</taxon>
        <taxon>Entelegynae</taxon>
        <taxon>Araneoidea</taxon>
        <taxon>Araneidae</taxon>
        <taxon>Araneus</taxon>
    </lineage>
</organism>
<keyword evidence="2" id="KW-1185">Reference proteome</keyword>
<accession>A0A4Y2GCT8</accession>
<evidence type="ECO:0000313" key="1">
    <source>
        <dbReference type="EMBL" id="GBM49814.1"/>
    </source>
</evidence>
<gene>
    <name evidence="1" type="ORF">AVEN_238174_1</name>
</gene>
<dbReference type="OrthoDB" id="6626910at2759"/>